<sequence length="44" mass="5282">NKRRIMRIFTLPAAADTPPEPNFYDSMKKIRLRQQLEMYSIGKR</sequence>
<feature type="non-terminal residue" evidence="7">
    <location>
        <position position="44"/>
    </location>
</feature>
<dbReference type="Pfam" id="PF15117">
    <property type="entry name" value="UPF0697"/>
    <property type="match status" value="1"/>
</dbReference>
<name>A0A099ZWY5_TINGU</name>
<dbReference type="GO" id="GO:0016020">
    <property type="term" value="C:membrane"/>
    <property type="evidence" value="ECO:0007669"/>
    <property type="project" value="UniProtKB-SubCell"/>
</dbReference>
<protein>
    <recommendedName>
        <fullName evidence="3">Small integral membrane protein 19</fullName>
    </recommendedName>
</protein>
<reference evidence="7 8" key="1">
    <citation type="submission" date="2014-06" db="EMBL/GenBank/DDBJ databases">
        <title>Genome evolution of avian class.</title>
        <authorList>
            <person name="Zhang G."/>
            <person name="Li C."/>
        </authorList>
    </citation>
    <scope>NUCLEOTIDE SEQUENCE [LARGE SCALE GENOMIC DNA]</scope>
    <source>
        <strain evidence="7">BGI_N309</strain>
    </source>
</reference>
<keyword evidence="4" id="KW-0812">Transmembrane</keyword>
<keyword evidence="5" id="KW-1133">Transmembrane helix</keyword>
<evidence type="ECO:0000256" key="1">
    <source>
        <dbReference type="ARBA" id="ARBA00004167"/>
    </source>
</evidence>
<evidence type="ECO:0000256" key="5">
    <source>
        <dbReference type="ARBA" id="ARBA00022989"/>
    </source>
</evidence>
<evidence type="ECO:0000256" key="3">
    <source>
        <dbReference type="ARBA" id="ARBA00017901"/>
    </source>
</evidence>
<proteinExistence type="inferred from homology"/>
<feature type="non-terminal residue" evidence="7">
    <location>
        <position position="1"/>
    </location>
</feature>
<dbReference type="Proteomes" id="UP000053641">
    <property type="component" value="Unassembled WGS sequence"/>
</dbReference>
<evidence type="ECO:0000256" key="2">
    <source>
        <dbReference type="ARBA" id="ARBA00008977"/>
    </source>
</evidence>
<evidence type="ECO:0000256" key="4">
    <source>
        <dbReference type="ARBA" id="ARBA00022692"/>
    </source>
</evidence>
<accession>A0A099ZWY5</accession>
<evidence type="ECO:0000256" key="6">
    <source>
        <dbReference type="ARBA" id="ARBA00023136"/>
    </source>
</evidence>
<dbReference type="InterPro" id="IPR029368">
    <property type="entry name" value="SMIM19"/>
</dbReference>
<evidence type="ECO:0000313" key="8">
    <source>
        <dbReference type="Proteomes" id="UP000053641"/>
    </source>
</evidence>
<dbReference type="PANTHER" id="PTHR31888:SF1">
    <property type="entry name" value="SMALL INTEGRAL MEMBRANE PROTEIN 19"/>
    <property type="match status" value="1"/>
</dbReference>
<keyword evidence="8" id="KW-1185">Reference proteome</keyword>
<keyword evidence="6" id="KW-0472">Membrane</keyword>
<gene>
    <name evidence="7" type="ORF">N309_00078</name>
</gene>
<evidence type="ECO:0000313" key="7">
    <source>
        <dbReference type="EMBL" id="KGL85653.1"/>
    </source>
</evidence>
<dbReference type="EMBL" id="KL944737">
    <property type="protein sequence ID" value="KGL85653.1"/>
    <property type="molecule type" value="Genomic_DNA"/>
</dbReference>
<comment type="similarity">
    <text evidence="2">Belongs to the SMIM19 family.</text>
</comment>
<dbReference type="AlphaFoldDB" id="A0A099ZWY5"/>
<comment type="subcellular location">
    <subcellularLocation>
        <location evidence="1">Membrane</location>
        <topology evidence="1">Single-pass membrane protein</topology>
    </subcellularLocation>
</comment>
<dbReference type="PANTHER" id="PTHR31888">
    <property type="entry name" value="SMALL INTEGRAL MEMBRANE PROTEIN 19"/>
    <property type="match status" value="1"/>
</dbReference>
<organism evidence="7 8">
    <name type="scientific">Tinamus guttatus</name>
    <name type="common">White-throated tinamou</name>
    <dbReference type="NCBI Taxonomy" id="94827"/>
    <lineage>
        <taxon>Eukaryota</taxon>
        <taxon>Metazoa</taxon>
        <taxon>Chordata</taxon>
        <taxon>Craniata</taxon>
        <taxon>Vertebrata</taxon>
        <taxon>Euteleostomi</taxon>
        <taxon>Archelosauria</taxon>
        <taxon>Archosauria</taxon>
        <taxon>Dinosauria</taxon>
        <taxon>Saurischia</taxon>
        <taxon>Theropoda</taxon>
        <taxon>Coelurosauria</taxon>
        <taxon>Aves</taxon>
        <taxon>Palaeognathae</taxon>
        <taxon>Tinamiformes</taxon>
        <taxon>Tinamidae</taxon>
        <taxon>Tinamus</taxon>
    </lineage>
</organism>